<dbReference type="Pfam" id="PF13503">
    <property type="entry name" value="DUF4123"/>
    <property type="match status" value="1"/>
</dbReference>
<dbReference type="AlphaFoldDB" id="A0A2A2EPL1"/>
<dbReference type="InterPro" id="IPR025391">
    <property type="entry name" value="DUF4123"/>
</dbReference>
<feature type="region of interest" description="Disordered" evidence="1">
    <location>
        <begin position="242"/>
        <end position="268"/>
    </location>
</feature>
<dbReference type="Proteomes" id="UP000217771">
    <property type="component" value="Unassembled WGS sequence"/>
</dbReference>
<feature type="compositionally biased region" description="Polar residues" evidence="1">
    <location>
        <begin position="259"/>
        <end position="268"/>
    </location>
</feature>
<name>A0A2A2EPL1_9GAMM</name>
<sequence>MKVLRADSLSALLGNQSHHLHHWLVLEETGETLSSLYQQVPALEYTWLFLETPYADFLKRSPVVLRIDETISNVLNAFSQDPREGIAPGIVVASQASQEEVLAHLRHCLNVTFYGNRKGMLRYYHPDMAAALFGAPEHVGQAWFGPLERWIWHGEAHPRTPGASTWLALHADDDPSARDRAQDHTGRAQAKATPGLALSRGQEAALERHMRVMKAWKAFRQPSERLEEPNAYRRFLSSAQLQQALAPTDKPSTVADAATPSTRQGSAT</sequence>
<gene>
    <name evidence="3" type="ORF">CK498_15810</name>
</gene>
<evidence type="ECO:0000313" key="3">
    <source>
        <dbReference type="EMBL" id="PAU75401.1"/>
    </source>
</evidence>
<accession>A0A2A2EPL1</accession>
<protein>
    <recommendedName>
        <fullName evidence="2">DUF4123 domain-containing protein</fullName>
    </recommendedName>
</protein>
<comment type="caution">
    <text evidence="3">The sequence shown here is derived from an EMBL/GenBank/DDBJ whole genome shotgun (WGS) entry which is preliminary data.</text>
</comment>
<feature type="region of interest" description="Disordered" evidence="1">
    <location>
        <begin position="175"/>
        <end position="202"/>
    </location>
</feature>
<dbReference type="EMBL" id="NSKB01000006">
    <property type="protein sequence ID" value="PAU75401.1"/>
    <property type="molecule type" value="Genomic_DNA"/>
</dbReference>
<evidence type="ECO:0000259" key="2">
    <source>
        <dbReference type="Pfam" id="PF13503"/>
    </source>
</evidence>
<dbReference type="OrthoDB" id="6149826at2"/>
<feature type="compositionally biased region" description="Basic and acidic residues" evidence="1">
    <location>
        <begin position="175"/>
        <end position="186"/>
    </location>
</feature>
<evidence type="ECO:0000256" key="1">
    <source>
        <dbReference type="SAM" id="MobiDB-lite"/>
    </source>
</evidence>
<reference evidence="3 4" key="1">
    <citation type="submission" date="2017-08" db="EMBL/GenBank/DDBJ databases">
        <title>Halomonas alkalisoli sp. nov., isolated from saline alkaline soil.</title>
        <authorList>
            <person name="Wang D."/>
            <person name="Zhang G."/>
        </authorList>
    </citation>
    <scope>NUCLEOTIDE SEQUENCE [LARGE SCALE GENOMIC DNA]</scope>
    <source>
        <strain evidence="3 4">WRN001</strain>
    </source>
</reference>
<dbReference type="RefSeq" id="WP_095621827.1">
    <property type="nucleotide sequence ID" value="NZ_NSKB01000006.1"/>
</dbReference>
<feature type="domain" description="DUF4123" evidence="2">
    <location>
        <begin position="32"/>
        <end position="133"/>
    </location>
</feature>
<proteinExistence type="predicted"/>
<evidence type="ECO:0000313" key="4">
    <source>
        <dbReference type="Proteomes" id="UP000217771"/>
    </source>
</evidence>
<keyword evidence="4" id="KW-1185">Reference proteome</keyword>
<organism evidence="3 4">
    <name type="scientific">Halomonas salipaludis</name>
    <dbReference type="NCBI Taxonomy" id="2032625"/>
    <lineage>
        <taxon>Bacteria</taxon>
        <taxon>Pseudomonadati</taxon>
        <taxon>Pseudomonadota</taxon>
        <taxon>Gammaproteobacteria</taxon>
        <taxon>Oceanospirillales</taxon>
        <taxon>Halomonadaceae</taxon>
        <taxon>Halomonas</taxon>
    </lineage>
</organism>